<dbReference type="SUPFAM" id="SSF52540">
    <property type="entry name" value="P-loop containing nucleoside triphosphate hydrolases"/>
    <property type="match status" value="1"/>
</dbReference>
<dbReference type="Proteomes" id="UP000016646">
    <property type="component" value="Unassembled WGS sequence"/>
</dbReference>
<dbReference type="GO" id="GO:0005524">
    <property type="term" value="F:ATP binding"/>
    <property type="evidence" value="ECO:0007669"/>
    <property type="project" value="UniProtKB-UniRule"/>
</dbReference>
<keyword evidence="5 7" id="KW-0418">Kinase</keyword>
<comment type="function">
    <text evidence="5">Catalyzes the phosphorylation of the 3'-hydroxyl group of dephosphocoenzyme A to form coenzyme A.</text>
</comment>
<reference evidence="9 10" key="1">
    <citation type="submission" date="2013-08" db="EMBL/GenBank/DDBJ databases">
        <authorList>
            <person name="Durkin A.S."/>
            <person name="Haft D.R."/>
            <person name="McCorrison J."/>
            <person name="Torralba M."/>
            <person name="Gillis M."/>
            <person name="Haft D.H."/>
            <person name="Methe B."/>
            <person name="Sutton G."/>
            <person name="Nelson K.E."/>
        </authorList>
    </citation>
    <scope>NUCLEOTIDE SEQUENCE [LARGE SCALE GENOMIC DNA]</scope>
    <source>
        <strain evidence="8 10">ATCC 35536</strain>
        <strain evidence="7 9">VPI DR56BR1116</strain>
    </source>
</reference>
<dbReference type="Gene3D" id="3.40.50.300">
    <property type="entry name" value="P-loop containing nucleotide triphosphate hydrolases"/>
    <property type="match status" value="1"/>
</dbReference>
<dbReference type="UniPathway" id="UPA00241">
    <property type="reaction ID" value="UER00356"/>
</dbReference>
<dbReference type="GO" id="GO:0015937">
    <property type="term" value="P:coenzyme A biosynthetic process"/>
    <property type="evidence" value="ECO:0007669"/>
    <property type="project" value="UniProtKB-UniRule"/>
</dbReference>
<gene>
    <name evidence="5 7" type="primary">coaE</name>
    <name evidence="8" type="ORF">HMPREF0860_0441</name>
    <name evidence="7" type="ORF">HMPREF1325_2655</name>
</gene>
<dbReference type="HAMAP" id="MF_00376">
    <property type="entry name" value="Dephospho_CoA_kinase"/>
    <property type="match status" value="1"/>
</dbReference>
<dbReference type="AlphaFoldDB" id="U2KZL7"/>
<organism evidence="7 9">
    <name type="scientific">Treponema socranskii subsp. socranskii VPI DR56BR1116 = ATCC 35536</name>
    <dbReference type="NCBI Taxonomy" id="1125725"/>
    <lineage>
        <taxon>Bacteria</taxon>
        <taxon>Pseudomonadati</taxon>
        <taxon>Spirochaetota</taxon>
        <taxon>Spirochaetia</taxon>
        <taxon>Spirochaetales</taxon>
        <taxon>Treponemataceae</taxon>
        <taxon>Treponema</taxon>
    </lineage>
</organism>
<feature type="binding site" evidence="5">
    <location>
        <begin position="10"/>
        <end position="15"/>
    </location>
    <ligand>
        <name>ATP</name>
        <dbReference type="ChEBI" id="CHEBI:30616"/>
    </ligand>
</feature>
<name>U2KZL7_TRESO</name>
<comment type="catalytic activity">
    <reaction evidence="5">
        <text>3'-dephospho-CoA + ATP = ADP + CoA + H(+)</text>
        <dbReference type="Rhea" id="RHEA:18245"/>
        <dbReference type="ChEBI" id="CHEBI:15378"/>
        <dbReference type="ChEBI" id="CHEBI:30616"/>
        <dbReference type="ChEBI" id="CHEBI:57287"/>
        <dbReference type="ChEBI" id="CHEBI:57328"/>
        <dbReference type="ChEBI" id="CHEBI:456216"/>
        <dbReference type="EC" id="2.7.1.24"/>
    </reaction>
</comment>
<dbReference type="OrthoDB" id="359604at2"/>
<dbReference type="eggNOG" id="COG0237">
    <property type="taxonomic scope" value="Bacteria"/>
</dbReference>
<dbReference type="Pfam" id="PF01121">
    <property type="entry name" value="CoaE"/>
    <property type="match status" value="1"/>
</dbReference>
<evidence type="ECO:0000256" key="3">
    <source>
        <dbReference type="ARBA" id="ARBA00022840"/>
    </source>
</evidence>
<dbReference type="InterPro" id="IPR001977">
    <property type="entry name" value="Depp_CoAkinase"/>
</dbReference>
<evidence type="ECO:0000313" key="7">
    <source>
        <dbReference type="EMBL" id="ERF60444.1"/>
    </source>
</evidence>
<keyword evidence="5 7" id="KW-0808">Transferase</keyword>
<dbReference type="EC" id="2.7.1.24" evidence="5 6"/>
<evidence type="ECO:0000313" key="8">
    <source>
        <dbReference type="EMBL" id="ERJ97747.1"/>
    </source>
</evidence>
<evidence type="ECO:0000256" key="2">
    <source>
        <dbReference type="ARBA" id="ARBA00022741"/>
    </source>
</evidence>
<evidence type="ECO:0000256" key="6">
    <source>
        <dbReference type="NCBIfam" id="TIGR00152"/>
    </source>
</evidence>
<protein>
    <recommendedName>
        <fullName evidence="5 6">Dephospho-CoA kinase</fullName>
        <ecNumber evidence="5 6">2.7.1.24</ecNumber>
    </recommendedName>
    <alternativeName>
        <fullName evidence="5">Dephosphocoenzyme A kinase</fullName>
    </alternativeName>
</protein>
<comment type="similarity">
    <text evidence="1 5">Belongs to the CoaE family.</text>
</comment>
<dbReference type="GO" id="GO:0004140">
    <property type="term" value="F:dephospho-CoA kinase activity"/>
    <property type="evidence" value="ECO:0007669"/>
    <property type="project" value="UniProtKB-UniRule"/>
</dbReference>
<comment type="subcellular location">
    <subcellularLocation>
        <location evidence="5">Cytoplasm</location>
    </subcellularLocation>
</comment>
<dbReference type="EMBL" id="AUZJ01000043">
    <property type="protein sequence ID" value="ERF60444.1"/>
    <property type="molecule type" value="Genomic_DNA"/>
</dbReference>
<keyword evidence="4 5" id="KW-0173">Coenzyme A biosynthesis</keyword>
<comment type="pathway">
    <text evidence="5">Cofactor biosynthesis; coenzyme A biosynthesis; CoA from (R)-pantothenate: step 5/5.</text>
</comment>
<dbReference type="RefSeq" id="WP_021330842.1">
    <property type="nucleotide sequence ID" value="NZ_AUZJ01000043.1"/>
</dbReference>
<dbReference type="NCBIfam" id="TIGR00152">
    <property type="entry name" value="dephospho-CoA kinase"/>
    <property type="match status" value="1"/>
</dbReference>
<dbReference type="PATRIC" id="fig|1125725.3.peg.1829"/>
<accession>U2KZL7</accession>
<dbReference type="InterPro" id="IPR027417">
    <property type="entry name" value="P-loop_NTPase"/>
</dbReference>
<dbReference type="GO" id="GO:0005737">
    <property type="term" value="C:cytoplasm"/>
    <property type="evidence" value="ECO:0007669"/>
    <property type="project" value="UniProtKB-SubCell"/>
</dbReference>
<keyword evidence="10" id="KW-1185">Reference proteome</keyword>
<dbReference type="CDD" id="cd02022">
    <property type="entry name" value="DPCK"/>
    <property type="match status" value="1"/>
</dbReference>
<dbReference type="EMBL" id="AVQI01000084">
    <property type="protein sequence ID" value="ERJ97747.1"/>
    <property type="molecule type" value="Genomic_DNA"/>
</dbReference>
<evidence type="ECO:0000313" key="10">
    <source>
        <dbReference type="Proteomes" id="UP000016646"/>
    </source>
</evidence>
<keyword evidence="2 5" id="KW-0547">Nucleotide-binding</keyword>
<keyword evidence="3 5" id="KW-0067">ATP-binding</keyword>
<dbReference type="STRING" id="1125725.HMPREF1325_2655"/>
<dbReference type="Proteomes" id="UP000016412">
    <property type="component" value="Unassembled WGS sequence"/>
</dbReference>
<evidence type="ECO:0000256" key="1">
    <source>
        <dbReference type="ARBA" id="ARBA00009018"/>
    </source>
</evidence>
<evidence type="ECO:0000313" key="9">
    <source>
        <dbReference type="Proteomes" id="UP000016412"/>
    </source>
</evidence>
<comment type="caution">
    <text evidence="7">The sequence shown here is derived from an EMBL/GenBank/DDBJ whole genome shotgun (WGS) entry which is preliminary data.</text>
</comment>
<dbReference type="PROSITE" id="PS51219">
    <property type="entry name" value="DPCK"/>
    <property type="match status" value="1"/>
</dbReference>
<sequence length="203" mass="22604">MIICITGPMAAGKNAAAKLLEKRGWLCIDADALVHEAIESEADKIIRTFSQDAQKRGIDIVRQDGSVDRRSLGKLVFSDASLLAKQEAIVYPAIEKCAMQKIDSHEAKNIALNAAVLYKTPTLMRLCRAILYVEAPFLVRLLRAKKRDGDAVRAICKRFRAQRGLYRSYEQTGIPIVKLRNASSLSALERNTEKALRHIEGLN</sequence>
<evidence type="ECO:0000256" key="5">
    <source>
        <dbReference type="HAMAP-Rule" id="MF_00376"/>
    </source>
</evidence>
<keyword evidence="5" id="KW-0963">Cytoplasm</keyword>
<evidence type="ECO:0000256" key="4">
    <source>
        <dbReference type="ARBA" id="ARBA00022993"/>
    </source>
</evidence>
<proteinExistence type="inferred from homology"/>